<evidence type="ECO:0000259" key="1">
    <source>
        <dbReference type="Pfam" id="PF12965"/>
    </source>
</evidence>
<protein>
    <submittedName>
        <fullName evidence="2">DNA primase</fullName>
        <ecNumber evidence="2">2.7.7.-</ecNumber>
    </submittedName>
</protein>
<dbReference type="CDD" id="cd00188">
    <property type="entry name" value="TOPRIM"/>
    <property type="match status" value="1"/>
</dbReference>
<dbReference type="EMBL" id="LOED01000009">
    <property type="protein sequence ID" value="KXG77593.1"/>
    <property type="molecule type" value="Genomic_DNA"/>
</dbReference>
<dbReference type="Proteomes" id="UP000070427">
    <property type="component" value="Unassembled WGS sequence"/>
</dbReference>
<dbReference type="InParanoid" id="A0A140LAL8"/>
<sequence>MLQMYELSISEVRNLRRAAGDELRGDCPFCNDHKGHLYINPVKGVFYCQRCAAAGKITEKIIQKGQIDKCSYRFPRERQTTKLNIKQLDKVYNTLLRCLDLKKEHYYHLLGRGFSGELIRIKGYKSLNSSEDLAELAERIASTTSVADIPGFYQKDGRWMLVEDNGLLIPCRNFEGKIWGIQIRTDDRSKGRKYCWLSSAGRENGTKATAVYHVAVPTKLVNTKNVPKRVWITEGPLKGDYSAEKMGEIFICVPGVNTWKRTRIVEELKRKKIQEAIICYDADAATNIYVAEAAYQLYKALRSKGIQVQFAWWEIEKGKGIDDLLKNGCYPNIVSFENWQKRNQLDRAIRS</sequence>
<dbReference type="EC" id="2.7.7.-" evidence="2"/>
<dbReference type="GO" id="GO:0006260">
    <property type="term" value="P:DNA replication"/>
    <property type="evidence" value="ECO:0007669"/>
    <property type="project" value="InterPro"/>
</dbReference>
<accession>A0A140LAL8</accession>
<dbReference type="STRING" id="520764.AN618_09630"/>
<dbReference type="GO" id="GO:0016779">
    <property type="term" value="F:nucleotidyltransferase activity"/>
    <property type="evidence" value="ECO:0007669"/>
    <property type="project" value="UniProtKB-KW"/>
</dbReference>
<feature type="domain" description="DUF3854" evidence="1">
    <location>
        <begin position="224"/>
        <end position="327"/>
    </location>
</feature>
<gene>
    <name evidence="2" type="primary">dnaG_2</name>
    <name evidence="2" type="ORF">AN618_09630</name>
</gene>
<dbReference type="PATRIC" id="fig|520764.3.peg.998"/>
<evidence type="ECO:0000313" key="3">
    <source>
        <dbReference type="Proteomes" id="UP000070427"/>
    </source>
</evidence>
<dbReference type="OrthoDB" id="2665710at2"/>
<reference evidence="2 3" key="1">
    <citation type="submission" date="2015-12" db="EMBL/GenBank/DDBJ databases">
        <title>Draft genome sequnece of Fervidicola ferrireducens strain Y170.</title>
        <authorList>
            <person name="Patel B.K."/>
        </authorList>
    </citation>
    <scope>NUCLEOTIDE SEQUENCE [LARGE SCALE GENOMIC DNA]</scope>
    <source>
        <strain evidence="2 3">Y170</strain>
    </source>
</reference>
<organism evidence="2 3">
    <name type="scientific">Fervidicola ferrireducens</name>
    <dbReference type="NCBI Taxonomy" id="520764"/>
    <lineage>
        <taxon>Bacteria</taxon>
        <taxon>Bacillati</taxon>
        <taxon>Bacillota</taxon>
        <taxon>Clostridia</taxon>
        <taxon>Thermosediminibacterales</taxon>
        <taxon>Thermosediminibacteraceae</taxon>
        <taxon>Fervidicola</taxon>
    </lineage>
</organism>
<dbReference type="Gene3D" id="3.90.580.10">
    <property type="entry name" value="Zinc finger, CHC2-type domain"/>
    <property type="match status" value="1"/>
</dbReference>
<name>A0A140LAL8_9FIRM</name>
<keyword evidence="2" id="KW-0808">Transferase</keyword>
<dbReference type="AlphaFoldDB" id="A0A140LAL8"/>
<comment type="caution">
    <text evidence="2">The sequence shown here is derived from an EMBL/GenBank/DDBJ whole genome shotgun (WGS) entry which is preliminary data.</text>
</comment>
<dbReference type="SUPFAM" id="SSF57783">
    <property type="entry name" value="Zinc beta-ribbon"/>
    <property type="match status" value="1"/>
</dbReference>
<keyword evidence="3" id="KW-1185">Reference proteome</keyword>
<keyword evidence="2" id="KW-0548">Nucleotidyltransferase</keyword>
<dbReference type="InterPro" id="IPR036977">
    <property type="entry name" value="DNA_primase_Znf_CHC2"/>
</dbReference>
<dbReference type="GO" id="GO:0003677">
    <property type="term" value="F:DNA binding"/>
    <property type="evidence" value="ECO:0007669"/>
    <property type="project" value="InterPro"/>
</dbReference>
<dbReference type="RefSeq" id="WP_066352723.1">
    <property type="nucleotide sequence ID" value="NZ_LOED01000009.1"/>
</dbReference>
<dbReference type="InterPro" id="IPR024385">
    <property type="entry name" value="DUF3854"/>
</dbReference>
<dbReference type="Pfam" id="PF12965">
    <property type="entry name" value="DUF3854"/>
    <property type="match status" value="1"/>
</dbReference>
<dbReference type="GO" id="GO:0008270">
    <property type="term" value="F:zinc ion binding"/>
    <property type="evidence" value="ECO:0007669"/>
    <property type="project" value="InterPro"/>
</dbReference>
<proteinExistence type="predicted"/>
<evidence type="ECO:0000313" key="2">
    <source>
        <dbReference type="EMBL" id="KXG77593.1"/>
    </source>
</evidence>